<dbReference type="PANTHER" id="PTHR38468:SF1">
    <property type="entry name" value="SLL0939 PROTEIN"/>
    <property type="match status" value="1"/>
</dbReference>
<reference evidence="5" key="2">
    <citation type="submission" date="2017-09" db="EMBL/GenBank/DDBJ databases">
        <title>FDA dAtabase for Regulatory Grade micrObial Sequences (FDA-ARGOS): Supporting development and validation of Infectious Disease Dx tests.</title>
        <authorList>
            <person name="Minogue T."/>
            <person name="Wolcott M."/>
            <person name="Wasieloski L."/>
            <person name="Aguilar W."/>
            <person name="Moore D."/>
            <person name="Tallon L."/>
            <person name="Sadzewicz L."/>
            <person name="Ott S."/>
            <person name="Zhao X."/>
            <person name="Nagaraj S."/>
            <person name="Vavikolanu K."/>
            <person name="Aluvathingal J."/>
            <person name="Nadendla S."/>
            <person name="Sichtig H."/>
        </authorList>
    </citation>
    <scope>NUCLEOTIDE SEQUENCE [LARGE SCALE GENOMIC DNA]</scope>
    <source>
        <strain evidence="5">FDAARGOS_387</strain>
    </source>
</reference>
<dbReference type="STRING" id="1111728.GCA_000427805_01942"/>
<dbReference type="AlphaFoldDB" id="A0A2C6DL75"/>
<evidence type="ECO:0000313" key="6">
    <source>
        <dbReference type="Proteomes" id="UP000373449"/>
    </source>
</evidence>
<keyword evidence="2" id="KW-1133">Transmembrane helix</keyword>
<evidence type="ECO:0000313" key="3">
    <source>
        <dbReference type="EMBL" id="PHI29205.1"/>
    </source>
</evidence>
<keyword evidence="2" id="KW-0812">Transmembrane</keyword>
<organism evidence="3 5">
    <name type="scientific">Budvicia aquatica</name>
    <dbReference type="NCBI Taxonomy" id="82979"/>
    <lineage>
        <taxon>Bacteria</taxon>
        <taxon>Pseudomonadati</taxon>
        <taxon>Pseudomonadota</taxon>
        <taxon>Gammaproteobacteria</taxon>
        <taxon>Enterobacterales</taxon>
        <taxon>Budviciaceae</taxon>
        <taxon>Budvicia</taxon>
    </lineage>
</organism>
<feature type="region of interest" description="Disordered" evidence="1">
    <location>
        <begin position="112"/>
        <end position="147"/>
    </location>
</feature>
<evidence type="ECO:0000313" key="5">
    <source>
        <dbReference type="Proteomes" id="UP000224974"/>
    </source>
</evidence>
<evidence type="ECO:0000256" key="2">
    <source>
        <dbReference type="SAM" id="Phobius"/>
    </source>
</evidence>
<name>A0A2C6DL75_9GAMM</name>
<feature type="transmembrane region" description="Helical" evidence="2">
    <location>
        <begin position="53"/>
        <end position="74"/>
    </location>
</feature>
<keyword evidence="2" id="KW-0472">Membrane</keyword>
<feature type="transmembrane region" description="Helical" evidence="2">
    <location>
        <begin position="6"/>
        <end position="32"/>
    </location>
</feature>
<dbReference type="InterPro" id="IPR012427">
    <property type="entry name" value="DUF1622"/>
</dbReference>
<accession>A0A2C6DL75</accession>
<dbReference type="PANTHER" id="PTHR38468">
    <property type="entry name" value="SLL0939 PROTEIN"/>
    <property type="match status" value="1"/>
</dbReference>
<dbReference type="EMBL" id="PDDX01000001">
    <property type="protein sequence ID" value="PHI29205.1"/>
    <property type="molecule type" value="Genomic_DNA"/>
</dbReference>
<feature type="transmembrane region" description="Helical" evidence="2">
    <location>
        <begin position="80"/>
        <end position="98"/>
    </location>
</feature>
<dbReference type="Proteomes" id="UP000224974">
    <property type="component" value="Unassembled WGS sequence"/>
</dbReference>
<sequence length="147" mass="16041">MGNILNFIANILLVISILIIAYGAFIAIFCFIKSEIKNGAADFNGLRKARTKLGSYLLLGLDILIAADVLKTILEPDYRQLASLLTVVIIRTVLALLINRDIKAFSAPESPVIMQPEPHQPQQPKPSTDQTETDAAKASGPKLEKDI</sequence>
<dbReference type="Proteomes" id="UP000373449">
    <property type="component" value="Unassembled WGS sequence"/>
</dbReference>
<dbReference type="EMBL" id="CAADJA010000002">
    <property type="protein sequence ID" value="VFS47408.1"/>
    <property type="molecule type" value="Genomic_DNA"/>
</dbReference>
<evidence type="ECO:0000313" key="4">
    <source>
        <dbReference type="EMBL" id="VFS47408.1"/>
    </source>
</evidence>
<proteinExistence type="predicted"/>
<reference evidence="3" key="1">
    <citation type="submission" date="2017-09" db="EMBL/GenBank/DDBJ databases">
        <title>FDA dAtabase for Regulatory Grade micrObial Sequences (FDA-ARGOS): Supporting development and validation of Infectious Disease Dx tests.</title>
        <authorList>
            <person name="Minogue T."/>
            <person name="Wolcott M."/>
            <person name="Wasieloski L."/>
            <person name="Aguilar W."/>
            <person name="Moore D."/>
            <person name="Tallon L.J."/>
            <person name="Sadzewicz L."/>
            <person name="Ott S."/>
            <person name="Zhao X."/>
            <person name="Nagaraj S."/>
            <person name="Vavikolanu K."/>
            <person name="Aluvathingal J."/>
            <person name="Nadendla S."/>
            <person name="Sichtig H."/>
        </authorList>
    </citation>
    <scope>NUCLEOTIDE SEQUENCE</scope>
    <source>
        <strain evidence="3">FDAARGOS_387</strain>
    </source>
</reference>
<protein>
    <submittedName>
        <fullName evidence="3">DUF1622 domain-containing protein</fullName>
    </submittedName>
    <submittedName>
        <fullName evidence="4">Protein of uncharacterized function (DUF1622)</fullName>
    </submittedName>
</protein>
<keyword evidence="5" id="KW-1185">Reference proteome</keyword>
<dbReference type="RefSeq" id="WP_051323306.1">
    <property type="nucleotide sequence ID" value="NZ_CAADJA010000002.1"/>
</dbReference>
<evidence type="ECO:0000256" key="1">
    <source>
        <dbReference type="SAM" id="MobiDB-lite"/>
    </source>
</evidence>
<gene>
    <name evidence="3" type="ORF">CRN84_07665</name>
    <name evidence="4" type="ORF">NCTC12282_02344</name>
</gene>
<dbReference type="Pfam" id="PF07784">
    <property type="entry name" value="DUF1622"/>
    <property type="match status" value="1"/>
</dbReference>
<dbReference type="OrthoDB" id="9812897at2"/>
<reference evidence="4 6" key="3">
    <citation type="submission" date="2019-03" db="EMBL/GenBank/DDBJ databases">
        <authorList>
            <consortium name="Pathogen Informatics"/>
        </authorList>
    </citation>
    <scope>NUCLEOTIDE SEQUENCE [LARGE SCALE GENOMIC DNA]</scope>
    <source>
        <strain evidence="4 6">NCTC12282</strain>
    </source>
</reference>